<evidence type="ECO:0000256" key="7">
    <source>
        <dbReference type="ARBA" id="ARBA00066578"/>
    </source>
</evidence>
<evidence type="ECO:0000313" key="10">
    <source>
        <dbReference type="EMBL" id="JAP84195.1"/>
    </source>
</evidence>
<comment type="cofactor">
    <cofactor evidence="1">
        <name>Mg(2+)</name>
        <dbReference type="ChEBI" id="CHEBI:18420"/>
    </cofactor>
</comment>
<sequence>MAATFKPVTHVLFDLDGVILDTEKLYTKAVQTVADRYGKQYTWELKQRVMGIPGKDAARLVIDGLGLPLGTEEYLKEMDRLYAEMFPSAELMPGVERLVRHLKKHNVPMAIATSSKPSSFELKMTKHRDLVALFHHVVMSGGNPEVKHGKPHPDVFLVAASKFDEKPPPEKVLVFEDAPKGVTAALAAGMQVIIIPDPRMDEDNRRRATLCIASLLDFKPEQFGLPPFEDGPEDGPKDVLEDGLKPEME</sequence>
<evidence type="ECO:0000256" key="1">
    <source>
        <dbReference type="ARBA" id="ARBA00001946"/>
    </source>
</evidence>
<evidence type="ECO:0000256" key="6">
    <source>
        <dbReference type="ARBA" id="ARBA00052504"/>
    </source>
</evidence>
<dbReference type="InterPro" id="IPR006439">
    <property type="entry name" value="HAD-SF_hydro_IA"/>
</dbReference>
<keyword evidence="3" id="KW-0479">Metal-binding</keyword>
<organism evidence="10">
    <name type="scientific">Rhipicephalus appendiculatus</name>
    <name type="common">Brown ear tick</name>
    <dbReference type="NCBI Taxonomy" id="34631"/>
    <lineage>
        <taxon>Eukaryota</taxon>
        <taxon>Metazoa</taxon>
        <taxon>Ecdysozoa</taxon>
        <taxon>Arthropoda</taxon>
        <taxon>Chelicerata</taxon>
        <taxon>Arachnida</taxon>
        <taxon>Acari</taxon>
        <taxon>Parasitiformes</taxon>
        <taxon>Ixodida</taxon>
        <taxon>Ixodoidea</taxon>
        <taxon>Ixodidae</taxon>
        <taxon>Rhipicephalinae</taxon>
        <taxon>Rhipicephalus</taxon>
        <taxon>Rhipicephalus</taxon>
    </lineage>
</organism>
<feature type="region of interest" description="Disordered" evidence="9">
    <location>
        <begin position="223"/>
        <end position="249"/>
    </location>
</feature>
<name>A0A131Z0D8_RHIAP</name>
<protein>
    <recommendedName>
        <fullName evidence="7">pseudouridine 5'-phosphatase</fullName>
        <ecNumber evidence="7">3.1.3.96</ecNumber>
    </recommendedName>
    <alternativeName>
        <fullName evidence="8">Pseudouridine-5'-monophosphatase</fullName>
    </alternativeName>
</protein>
<dbReference type="PANTHER" id="PTHR18901">
    <property type="entry name" value="2-DEOXYGLUCOSE-6-PHOSPHATE PHOSPHATASE 2"/>
    <property type="match status" value="1"/>
</dbReference>
<evidence type="ECO:0000256" key="2">
    <source>
        <dbReference type="ARBA" id="ARBA00006171"/>
    </source>
</evidence>
<keyword evidence="5" id="KW-0460">Magnesium</keyword>
<dbReference type="AlphaFoldDB" id="A0A131Z0D8"/>
<dbReference type="EC" id="3.1.3.96" evidence="7"/>
<reference evidence="10" key="1">
    <citation type="journal article" date="2016" name="Ticks Tick Borne Dis.">
        <title>De novo assembly and annotation of the salivary gland transcriptome of Rhipicephalus appendiculatus male and female ticks during blood feeding.</title>
        <authorList>
            <person name="de Castro M.H."/>
            <person name="de Klerk D."/>
            <person name="Pienaar R."/>
            <person name="Latif A.A."/>
            <person name="Rees D.J."/>
            <person name="Mans B.J."/>
        </authorList>
    </citation>
    <scope>NUCLEOTIDE SEQUENCE</scope>
    <source>
        <tissue evidence="10">Salivary glands</tissue>
    </source>
</reference>
<dbReference type="InterPro" id="IPR023214">
    <property type="entry name" value="HAD_sf"/>
</dbReference>
<dbReference type="GO" id="GO:1990738">
    <property type="term" value="F:pseudouridine 5'-phosphatase activity"/>
    <property type="evidence" value="ECO:0007669"/>
    <property type="project" value="UniProtKB-EC"/>
</dbReference>
<dbReference type="NCBIfam" id="TIGR01509">
    <property type="entry name" value="HAD-SF-IA-v3"/>
    <property type="match status" value="1"/>
</dbReference>
<evidence type="ECO:0000256" key="5">
    <source>
        <dbReference type="ARBA" id="ARBA00022842"/>
    </source>
</evidence>
<dbReference type="FunFam" id="3.40.50.1000:FF:000055">
    <property type="entry name" value="Haloacid dehalogenase-like hydrolase family protein"/>
    <property type="match status" value="1"/>
</dbReference>
<dbReference type="Pfam" id="PF13419">
    <property type="entry name" value="HAD_2"/>
    <property type="match status" value="1"/>
</dbReference>
<comment type="catalytic activity">
    <reaction evidence="6">
        <text>psi-UMP + H2O = pseudouridine + phosphate</text>
        <dbReference type="Rhea" id="RHEA:10944"/>
        <dbReference type="ChEBI" id="CHEBI:15377"/>
        <dbReference type="ChEBI" id="CHEBI:17802"/>
        <dbReference type="ChEBI" id="CHEBI:43474"/>
        <dbReference type="ChEBI" id="CHEBI:58380"/>
        <dbReference type="EC" id="3.1.3.96"/>
    </reaction>
</comment>
<dbReference type="SUPFAM" id="SSF56784">
    <property type="entry name" value="HAD-like"/>
    <property type="match status" value="1"/>
</dbReference>
<dbReference type="PANTHER" id="PTHR18901:SF38">
    <property type="entry name" value="PSEUDOURIDINE-5'-PHOSPHATASE"/>
    <property type="match status" value="1"/>
</dbReference>
<dbReference type="SFLD" id="SFLDS00003">
    <property type="entry name" value="Haloacid_Dehalogenase"/>
    <property type="match status" value="1"/>
</dbReference>
<evidence type="ECO:0000256" key="3">
    <source>
        <dbReference type="ARBA" id="ARBA00022723"/>
    </source>
</evidence>
<dbReference type="SFLD" id="SFLDG01129">
    <property type="entry name" value="C1.5:_HAD__Beta-PGM__Phosphata"/>
    <property type="match status" value="1"/>
</dbReference>
<dbReference type="FunFam" id="1.10.150.240:FF:000001">
    <property type="entry name" value="Haloacid dehalogenase-like hydrolase domain"/>
    <property type="match status" value="1"/>
</dbReference>
<dbReference type="InterPro" id="IPR041492">
    <property type="entry name" value="HAD_2"/>
</dbReference>
<evidence type="ECO:0000256" key="8">
    <source>
        <dbReference type="ARBA" id="ARBA00083904"/>
    </source>
</evidence>
<accession>A0A131Z0D8</accession>
<dbReference type="EMBL" id="GEDV01004362">
    <property type="protein sequence ID" value="JAP84195.1"/>
    <property type="molecule type" value="Transcribed_RNA"/>
</dbReference>
<evidence type="ECO:0000256" key="9">
    <source>
        <dbReference type="SAM" id="MobiDB-lite"/>
    </source>
</evidence>
<keyword evidence="4" id="KW-0378">Hydrolase</keyword>
<dbReference type="Gene3D" id="1.10.150.240">
    <property type="entry name" value="Putative phosphatase, domain 2"/>
    <property type="match status" value="1"/>
</dbReference>
<dbReference type="Gene3D" id="3.40.50.1000">
    <property type="entry name" value="HAD superfamily/HAD-like"/>
    <property type="match status" value="1"/>
</dbReference>
<dbReference type="InterPro" id="IPR023198">
    <property type="entry name" value="PGP-like_dom2"/>
</dbReference>
<dbReference type="InterPro" id="IPR036412">
    <property type="entry name" value="HAD-like_sf"/>
</dbReference>
<feature type="compositionally biased region" description="Basic and acidic residues" evidence="9">
    <location>
        <begin position="234"/>
        <end position="249"/>
    </location>
</feature>
<evidence type="ECO:0000256" key="4">
    <source>
        <dbReference type="ARBA" id="ARBA00022801"/>
    </source>
</evidence>
<comment type="similarity">
    <text evidence="2">Belongs to the HAD-like hydrolase superfamily. CbbY/CbbZ/Gph/YieH family.</text>
</comment>
<dbReference type="GO" id="GO:0046872">
    <property type="term" value="F:metal ion binding"/>
    <property type="evidence" value="ECO:0007669"/>
    <property type="project" value="UniProtKB-KW"/>
</dbReference>
<proteinExistence type="inferred from homology"/>
<dbReference type="SFLD" id="SFLDG01135">
    <property type="entry name" value="C1.5.6:_HAD__Beta-PGM__Phospha"/>
    <property type="match status" value="1"/>
</dbReference>